<name>A0AAN9TPV7_9HEMI</name>
<dbReference type="GO" id="GO:0000978">
    <property type="term" value="F:RNA polymerase II cis-regulatory region sequence-specific DNA binding"/>
    <property type="evidence" value="ECO:0007669"/>
    <property type="project" value="TreeGrafter"/>
</dbReference>
<feature type="region of interest" description="Disordered" evidence="10">
    <location>
        <begin position="196"/>
        <end position="252"/>
    </location>
</feature>
<keyword evidence="4 8" id="KW-0805">Transcription regulation</keyword>
<comment type="subunit">
    <text evidence="3 8">Component of the Mediator complex.</text>
</comment>
<evidence type="ECO:0000256" key="9">
    <source>
        <dbReference type="SAM" id="Coils"/>
    </source>
</evidence>
<proteinExistence type="inferred from homology"/>
<organism evidence="11 12">
    <name type="scientific">Parthenolecanium corni</name>
    <dbReference type="NCBI Taxonomy" id="536013"/>
    <lineage>
        <taxon>Eukaryota</taxon>
        <taxon>Metazoa</taxon>
        <taxon>Ecdysozoa</taxon>
        <taxon>Arthropoda</taxon>
        <taxon>Hexapoda</taxon>
        <taxon>Insecta</taxon>
        <taxon>Pterygota</taxon>
        <taxon>Neoptera</taxon>
        <taxon>Paraneoptera</taxon>
        <taxon>Hemiptera</taxon>
        <taxon>Sternorrhyncha</taxon>
        <taxon>Coccoidea</taxon>
        <taxon>Coccidae</taxon>
        <taxon>Parthenolecanium</taxon>
    </lineage>
</organism>
<dbReference type="AlphaFoldDB" id="A0AAN9TPV7"/>
<sequence>MQREEKQLELTIEALVTRLSELKNQLHSLLYKIEVETDSITWPTVLDNFALISAQFTAISKILSTEKIPPLRNFTVLPLRLSQDRDEELFQLTERRIPTFSHDLVPDYLRTKPEPDIETKINQFVNKANSITFETAQKQSAAFNKVLNHVIEIINKSREDWESEAGSRSGIGQTSSLNDTHTLVSVITMGKGLKPMVPQGVPAGPSGIMPPGIRPGAPGSGPSGGPQGPPGSQNSPMNPSQAAQMGMMAKAAPVIKTNVKPASQLHYRQMPS</sequence>
<evidence type="ECO:0000256" key="5">
    <source>
        <dbReference type="ARBA" id="ARBA00023159"/>
    </source>
</evidence>
<dbReference type="GO" id="GO:0006357">
    <property type="term" value="P:regulation of transcription by RNA polymerase II"/>
    <property type="evidence" value="ECO:0007669"/>
    <property type="project" value="InterPro"/>
</dbReference>
<comment type="subcellular location">
    <subcellularLocation>
        <location evidence="1 8">Nucleus</location>
    </subcellularLocation>
</comment>
<keyword evidence="5 8" id="KW-0010">Activator</keyword>
<evidence type="ECO:0000256" key="2">
    <source>
        <dbReference type="ARBA" id="ARBA00005716"/>
    </source>
</evidence>
<dbReference type="EMBL" id="JBBCAQ010000006">
    <property type="protein sequence ID" value="KAK7603015.1"/>
    <property type="molecule type" value="Genomic_DNA"/>
</dbReference>
<dbReference type="PANTHER" id="PTHR13074">
    <property type="entry name" value="MEDIATOR OF RNA POLYMERASE II TRANSCRIPTION SUBUNIT 8"/>
    <property type="match status" value="1"/>
</dbReference>
<feature type="compositionally biased region" description="Low complexity" evidence="10">
    <location>
        <begin position="230"/>
        <end position="252"/>
    </location>
</feature>
<feature type="coiled-coil region" evidence="9">
    <location>
        <begin position="5"/>
        <end position="32"/>
    </location>
</feature>
<evidence type="ECO:0000256" key="4">
    <source>
        <dbReference type="ARBA" id="ARBA00023015"/>
    </source>
</evidence>
<dbReference type="Proteomes" id="UP001367676">
    <property type="component" value="Unassembled WGS sequence"/>
</dbReference>
<evidence type="ECO:0000313" key="11">
    <source>
        <dbReference type="EMBL" id="KAK7603015.1"/>
    </source>
</evidence>
<comment type="caution">
    <text evidence="11">The sequence shown here is derived from an EMBL/GenBank/DDBJ whole genome shotgun (WGS) entry which is preliminary data.</text>
</comment>
<evidence type="ECO:0000256" key="6">
    <source>
        <dbReference type="ARBA" id="ARBA00023163"/>
    </source>
</evidence>
<dbReference type="Gene3D" id="1.20.58.1710">
    <property type="match status" value="1"/>
</dbReference>
<evidence type="ECO:0000256" key="10">
    <source>
        <dbReference type="SAM" id="MobiDB-lite"/>
    </source>
</evidence>
<dbReference type="Pfam" id="PF10232">
    <property type="entry name" value="Med8"/>
    <property type="match status" value="1"/>
</dbReference>
<keyword evidence="6 8" id="KW-0804">Transcription</keyword>
<dbReference type="GO" id="GO:0016592">
    <property type="term" value="C:mediator complex"/>
    <property type="evidence" value="ECO:0007669"/>
    <property type="project" value="InterPro"/>
</dbReference>
<evidence type="ECO:0000256" key="7">
    <source>
        <dbReference type="ARBA" id="ARBA00023242"/>
    </source>
</evidence>
<dbReference type="PANTHER" id="PTHR13074:SF9">
    <property type="entry name" value="MEDIATOR OF RNA POLYMERASE II TRANSCRIPTION SUBUNIT 8"/>
    <property type="match status" value="1"/>
</dbReference>
<comment type="similarity">
    <text evidence="2 8">Belongs to the Mediator complex subunit 8 family.</text>
</comment>
<accession>A0AAN9TPV7</accession>
<evidence type="ECO:0000256" key="8">
    <source>
        <dbReference type="RuleBase" id="RU364144"/>
    </source>
</evidence>
<comment type="function">
    <text evidence="8">Component of the Mediator complex, a coactivator involved in the regulated transcription of nearly all RNA polymerase II-dependent genes. Mediator functions as a bridge to convey information from gene-specific regulatory proteins to the basal RNA polymerase II transcription machinery. Mediator is recruited to promoters by direct interactions with regulatory proteins and serves as a scaffold for the assembly of a functional preinitiation complex with RNA polymerase II and the general transcription factors.</text>
</comment>
<reference evidence="11 12" key="1">
    <citation type="submission" date="2024-03" db="EMBL/GenBank/DDBJ databases">
        <title>Adaptation during the transition from Ophiocordyceps entomopathogen to insect associate is accompanied by gene loss and intensified selection.</title>
        <authorList>
            <person name="Ward C.M."/>
            <person name="Onetto C.A."/>
            <person name="Borneman A.R."/>
        </authorList>
    </citation>
    <scope>NUCLEOTIDE SEQUENCE [LARGE SCALE GENOMIC DNA]</scope>
    <source>
        <strain evidence="11">AWRI1</strain>
        <tissue evidence="11">Single Adult Female</tissue>
    </source>
</reference>
<keyword evidence="7 8" id="KW-0539">Nucleus</keyword>
<dbReference type="GO" id="GO:0003712">
    <property type="term" value="F:transcription coregulator activity"/>
    <property type="evidence" value="ECO:0007669"/>
    <property type="project" value="InterPro"/>
</dbReference>
<evidence type="ECO:0000256" key="1">
    <source>
        <dbReference type="ARBA" id="ARBA00004123"/>
    </source>
</evidence>
<dbReference type="GO" id="GO:0070847">
    <property type="term" value="C:core mediator complex"/>
    <property type="evidence" value="ECO:0007669"/>
    <property type="project" value="TreeGrafter"/>
</dbReference>
<protein>
    <recommendedName>
        <fullName evidence="8">Mediator of RNA polymerase II transcription subunit 8</fullName>
    </recommendedName>
    <alternativeName>
        <fullName evidence="8">Mediator complex subunit 8</fullName>
    </alternativeName>
</protein>
<evidence type="ECO:0000313" key="12">
    <source>
        <dbReference type="Proteomes" id="UP001367676"/>
    </source>
</evidence>
<keyword evidence="12" id="KW-1185">Reference proteome</keyword>
<gene>
    <name evidence="8" type="primary">MED8</name>
    <name evidence="11" type="ORF">V9T40_003014</name>
</gene>
<keyword evidence="9" id="KW-0175">Coiled coil</keyword>
<evidence type="ECO:0000256" key="3">
    <source>
        <dbReference type="ARBA" id="ARBA00011837"/>
    </source>
</evidence>
<dbReference type="InterPro" id="IPR019364">
    <property type="entry name" value="Mediatior_Med8_fun/met"/>
</dbReference>